<feature type="domain" description="N-acetyltransferase" evidence="1">
    <location>
        <begin position="119"/>
        <end position="250"/>
    </location>
</feature>
<name>A0A7R7ELV6_9FIRM</name>
<accession>A0A7R7ELV6</accession>
<evidence type="ECO:0000313" key="3">
    <source>
        <dbReference type="Proteomes" id="UP000595897"/>
    </source>
</evidence>
<reference evidence="2 3" key="1">
    <citation type="submission" date="2020-11" db="EMBL/GenBank/DDBJ databases">
        <title>Draft genome sequencing of a Lachnospiraceae strain isolated from anoxic soil subjected to BSD treatment.</title>
        <authorList>
            <person name="Uek A."/>
            <person name="Tonouchi A."/>
        </authorList>
    </citation>
    <scope>NUCLEOTIDE SEQUENCE [LARGE SCALE GENOMIC DNA]</scope>
    <source>
        <strain evidence="2 3">TB5</strain>
    </source>
</reference>
<dbReference type="RefSeq" id="WP_271712132.1">
    <property type="nucleotide sequence ID" value="NZ_AP024169.1"/>
</dbReference>
<evidence type="ECO:0000313" key="2">
    <source>
        <dbReference type="EMBL" id="BCN30980.1"/>
    </source>
</evidence>
<proteinExistence type="predicted"/>
<dbReference type="GO" id="GO:0016747">
    <property type="term" value="F:acyltransferase activity, transferring groups other than amino-acyl groups"/>
    <property type="evidence" value="ECO:0007669"/>
    <property type="project" value="InterPro"/>
</dbReference>
<dbReference type="PROSITE" id="PS51186">
    <property type="entry name" value="GNAT"/>
    <property type="match status" value="1"/>
</dbReference>
<gene>
    <name evidence="2" type="ORF">bsdtb5_22750</name>
</gene>
<dbReference type="Gene3D" id="3.40.630.30">
    <property type="match status" value="1"/>
</dbReference>
<dbReference type="Proteomes" id="UP000595897">
    <property type="component" value="Chromosome"/>
</dbReference>
<dbReference type="EMBL" id="AP024169">
    <property type="protein sequence ID" value="BCN30980.1"/>
    <property type="molecule type" value="Genomic_DNA"/>
</dbReference>
<dbReference type="CDD" id="cd04301">
    <property type="entry name" value="NAT_SF"/>
    <property type="match status" value="1"/>
</dbReference>
<dbReference type="InterPro" id="IPR000182">
    <property type="entry name" value="GNAT_dom"/>
</dbReference>
<dbReference type="Pfam" id="PF00583">
    <property type="entry name" value="Acetyltransf_1"/>
    <property type="match status" value="1"/>
</dbReference>
<dbReference type="SUPFAM" id="SSF55729">
    <property type="entry name" value="Acyl-CoA N-acyltransferases (Nat)"/>
    <property type="match status" value="1"/>
</dbReference>
<organism evidence="2 3">
    <name type="scientific">Anaeromicropila herbilytica</name>
    <dbReference type="NCBI Taxonomy" id="2785025"/>
    <lineage>
        <taxon>Bacteria</taxon>
        <taxon>Bacillati</taxon>
        <taxon>Bacillota</taxon>
        <taxon>Clostridia</taxon>
        <taxon>Lachnospirales</taxon>
        <taxon>Lachnospiraceae</taxon>
        <taxon>Anaeromicropila</taxon>
    </lineage>
</organism>
<sequence>MNLEKIYNEEDLFPREITRYEKRDYGLLFYNEENKESYDSNHAIIYENQSTNLSHVLDDILEFYKGKGIKPIIYQSICDDGYFERIKSDLWDYGFESFSEIQKYMVLSAESTIIPNGEIIVQKVSEWKNEYGVEIFEKAGEPWEIDVVKNALNNSNTLFFVAFYKDKPVGMTHCHVTDYVCRVDYLLVSKEYRNIGVGRALINCFVEYCRTNGIENCYLWPDGETAEKIYYEAGFRLVDIKKAGRAAYSR</sequence>
<protein>
    <recommendedName>
        <fullName evidence="1">N-acetyltransferase domain-containing protein</fullName>
    </recommendedName>
</protein>
<dbReference type="InterPro" id="IPR016181">
    <property type="entry name" value="Acyl_CoA_acyltransferase"/>
</dbReference>
<dbReference type="KEGG" id="ahb:bsdtb5_22750"/>
<evidence type="ECO:0000259" key="1">
    <source>
        <dbReference type="PROSITE" id="PS51186"/>
    </source>
</evidence>
<dbReference type="AlphaFoldDB" id="A0A7R7ELV6"/>
<keyword evidence="3" id="KW-1185">Reference proteome</keyword>